<dbReference type="InterPro" id="IPR050863">
    <property type="entry name" value="CenT-Element_Derived"/>
</dbReference>
<gene>
    <name evidence="1" type="ORF">DERYTH_LOCUS216</name>
</gene>
<keyword evidence="2" id="KW-1185">Reference proteome</keyword>
<reference evidence="1" key="1">
    <citation type="submission" date="2021-06" db="EMBL/GenBank/DDBJ databases">
        <authorList>
            <person name="Kallberg Y."/>
            <person name="Tangrot J."/>
            <person name="Rosling A."/>
        </authorList>
    </citation>
    <scope>NUCLEOTIDE SEQUENCE</scope>
    <source>
        <strain evidence="1">MA453B</strain>
    </source>
</reference>
<dbReference type="EMBL" id="CAJVPY010000041">
    <property type="protein sequence ID" value="CAG8446110.1"/>
    <property type="molecule type" value="Genomic_DNA"/>
</dbReference>
<dbReference type="Proteomes" id="UP000789405">
    <property type="component" value="Unassembled WGS sequence"/>
</dbReference>
<accession>A0A9N8YSQ6</accession>
<dbReference type="Gene3D" id="1.10.10.60">
    <property type="entry name" value="Homeodomain-like"/>
    <property type="match status" value="1"/>
</dbReference>
<protein>
    <submittedName>
        <fullName evidence="1">18763_t:CDS:1</fullName>
    </submittedName>
</protein>
<evidence type="ECO:0000313" key="1">
    <source>
        <dbReference type="EMBL" id="CAG8446110.1"/>
    </source>
</evidence>
<dbReference type="PANTHER" id="PTHR19303">
    <property type="entry name" value="TRANSPOSON"/>
    <property type="match status" value="1"/>
</dbReference>
<dbReference type="PANTHER" id="PTHR19303:SF73">
    <property type="entry name" value="PROTEIN PDC2"/>
    <property type="match status" value="1"/>
</dbReference>
<dbReference type="GO" id="GO:0003677">
    <property type="term" value="F:DNA binding"/>
    <property type="evidence" value="ECO:0007669"/>
    <property type="project" value="TreeGrafter"/>
</dbReference>
<evidence type="ECO:0000313" key="2">
    <source>
        <dbReference type="Proteomes" id="UP000789405"/>
    </source>
</evidence>
<organism evidence="1 2">
    <name type="scientific">Dentiscutata erythropus</name>
    <dbReference type="NCBI Taxonomy" id="1348616"/>
    <lineage>
        <taxon>Eukaryota</taxon>
        <taxon>Fungi</taxon>
        <taxon>Fungi incertae sedis</taxon>
        <taxon>Mucoromycota</taxon>
        <taxon>Glomeromycotina</taxon>
        <taxon>Glomeromycetes</taxon>
        <taxon>Diversisporales</taxon>
        <taxon>Gigasporaceae</taxon>
        <taxon>Dentiscutata</taxon>
    </lineage>
</organism>
<comment type="caution">
    <text evidence="1">The sequence shown here is derived from an EMBL/GenBank/DDBJ whole genome shotgun (WGS) entry which is preliminary data.</text>
</comment>
<dbReference type="AlphaFoldDB" id="A0A9N8YSQ6"/>
<dbReference type="OrthoDB" id="5593786at2759"/>
<name>A0A9N8YSQ6_9GLOM</name>
<proteinExistence type="predicted"/>
<sequence>MSDNDNEIISIKYNPNFTQQELANKFVIGQSTVADILAQLLYWLGLKKWFDLALENHLTITGLILQEKAKQVVAALNIQNFAASDTHCSEATSALIERLLEFHLSLQIETSNYDPIDIYNYDKTALYWLLELSKSLTHGSISGIKKPKNQVTIILTCNAVGDKLLPFFYS</sequence>
<dbReference type="GO" id="GO:0005634">
    <property type="term" value="C:nucleus"/>
    <property type="evidence" value="ECO:0007669"/>
    <property type="project" value="TreeGrafter"/>
</dbReference>